<keyword evidence="5" id="KW-0862">Zinc</keyword>
<dbReference type="InterPro" id="IPR013087">
    <property type="entry name" value="Znf_C2H2_type"/>
</dbReference>
<evidence type="ECO:0000256" key="7">
    <source>
        <dbReference type="ARBA" id="ARBA00023242"/>
    </source>
</evidence>
<dbReference type="Gene3D" id="3.30.160.60">
    <property type="entry name" value="Classic Zinc Finger"/>
    <property type="match status" value="3"/>
</dbReference>
<dbReference type="InterPro" id="IPR036236">
    <property type="entry name" value="Znf_C2H2_sf"/>
</dbReference>
<evidence type="ECO:0000256" key="4">
    <source>
        <dbReference type="ARBA" id="ARBA00022771"/>
    </source>
</evidence>
<dbReference type="PANTHER" id="PTHR24376:SF243">
    <property type="entry name" value="C2H2-TYPE DOMAIN-CONTAINING PROTEIN"/>
    <property type="match status" value="1"/>
</dbReference>
<comment type="caution">
    <text evidence="10">The sequence shown here is derived from an EMBL/GenBank/DDBJ whole genome shotgun (WGS) entry which is preliminary data.</text>
</comment>
<evidence type="ECO:0000259" key="9">
    <source>
        <dbReference type="PROSITE" id="PS50157"/>
    </source>
</evidence>
<dbReference type="PROSITE" id="PS00028">
    <property type="entry name" value="ZINC_FINGER_C2H2_1"/>
    <property type="match status" value="3"/>
</dbReference>
<dbReference type="Proteomes" id="UP000789524">
    <property type="component" value="Unassembled WGS sequence"/>
</dbReference>
<evidence type="ECO:0000313" key="11">
    <source>
        <dbReference type="Proteomes" id="UP000789524"/>
    </source>
</evidence>
<gene>
    <name evidence="10" type="ORF">DCHRY22_LOCUS12381</name>
</gene>
<dbReference type="GO" id="GO:0000978">
    <property type="term" value="F:RNA polymerase II cis-regulatory region sequence-specific DNA binding"/>
    <property type="evidence" value="ECO:0007669"/>
    <property type="project" value="TreeGrafter"/>
</dbReference>
<dbReference type="SUPFAM" id="SSF57667">
    <property type="entry name" value="beta-beta-alpha zinc fingers"/>
    <property type="match status" value="1"/>
</dbReference>
<reference evidence="10" key="1">
    <citation type="submission" date="2021-09" db="EMBL/GenBank/DDBJ databases">
        <authorList>
            <person name="Martin H S."/>
        </authorList>
    </citation>
    <scope>NUCLEOTIDE SEQUENCE</scope>
</reference>
<feature type="domain" description="C2H2-type" evidence="9">
    <location>
        <begin position="108"/>
        <end position="136"/>
    </location>
</feature>
<dbReference type="GO" id="GO:0001228">
    <property type="term" value="F:DNA-binding transcription activator activity, RNA polymerase II-specific"/>
    <property type="evidence" value="ECO:0007669"/>
    <property type="project" value="TreeGrafter"/>
</dbReference>
<keyword evidence="6" id="KW-0238">DNA-binding</keyword>
<dbReference type="SMART" id="SM00355">
    <property type="entry name" value="ZnF_C2H2"/>
    <property type="match status" value="6"/>
</dbReference>
<keyword evidence="3" id="KW-0677">Repeat</keyword>
<dbReference type="GO" id="GO:0005634">
    <property type="term" value="C:nucleus"/>
    <property type="evidence" value="ECO:0007669"/>
    <property type="project" value="UniProtKB-SubCell"/>
</dbReference>
<dbReference type="OrthoDB" id="7437528at2759"/>
<dbReference type="Pfam" id="PF00096">
    <property type="entry name" value="zf-C2H2"/>
    <property type="match status" value="1"/>
</dbReference>
<keyword evidence="11" id="KW-1185">Reference proteome</keyword>
<dbReference type="PANTHER" id="PTHR24376">
    <property type="entry name" value="ZINC FINGER PROTEIN"/>
    <property type="match status" value="1"/>
</dbReference>
<evidence type="ECO:0000313" key="10">
    <source>
        <dbReference type="EMBL" id="CAG9577563.1"/>
    </source>
</evidence>
<sequence length="263" mass="31332">MKKKSAAVKNQNYCKHCNKIIIGSSYKFKSHLFQHNAVEARFKCKYCSKAYYRYDTFVLHEKSHVGLKRNDKNYVCDYCDRSFVNKFNLIVHLKKIHDDSVNTDRIRFSCDACKINYCEKRSLDNHVRKMHFNNTTREEPMHVTKSVNDSWIERVNIKNTCVLITKINSNAITIKKCAQIKELTPPETKSADRTPYKKQFVDQYSKAICDYCKKEMLKKSLKNHIMERHLNIRKYRCLDCGRSYKRHYQYIDHKCNQTILKNA</sequence>
<protein>
    <submittedName>
        <fullName evidence="10">(African queen) hypothetical protein</fullName>
    </submittedName>
</protein>
<feature type="domain" description="C2H2-type" evidence="9">
    <location>
        <begin position="42"/>
        <end position="69"/>
    </location>
</feature>
<evidence type="ECO:0000256" key="2">
    <source>
        <dbReference type="ARBA" id="ARBA00022723"/>
    </source>
</evidence>
<evidence type="ECO:0000256" key="3">
    <source>
        <dbReference type="ARBA" id="ARBA00022737"/>
    </source>
</evidence>
<dbReference type="AlphaFoldDB" id="A0A8J2RD72"/>
<dbReference type="GO" id="GO:0008270">
    <property type="term" value="F:zinc ion binding"/>
    <property type="evidence" value="ECO:0007669"/>
    <property type="project" value="UniProtKB-KW"/>
</dbReference>
<name>A0A8J2RD72_9NEOP</name>
<dbReference type="PROSITE" id="PS50157">
    <property type="entry name" value="ZINC_FINGER_C2H2_2"/>
    <property type="match status" value="3"/>
</dbReference>
<comment type="subcellular location">
    <subcellularLocation>
        <location evidence="1">Nucleus</location>
    </subcellularLocation>
</comment>
<feature type="domain" description="C2H2-type" evidence="9">
    <location>
        <begin position="74"/>
        <end position="102"/>
    </location>
</feature>
<keyword evidence="2" id="KW-0479">Metal-binding</keyword>
<evidence type="ECO:0000256" key="6">
    <source>
        <dbReference type="ARBA" id="ARBA00023125"/>
    </source>
</evidence>
<accession>A0A8J2RD72</accession>
<evidence type="ECO:0000256" key="8">
    <source>
        <dbReference type="PROSITE-ProRule" id="PRU00042"/>
    </source>
</evidence>
<evidence type="ECO:0000256" key="1">
    <source>
        <dbReference type="ARBA" id="ARBA00004123"/>
    </source>
</evidence>
<keyword evidence="4 8" id="KW-0863">Zinc-finger</keyword>
<dbReference type="EMBL" id="CAKASE010000076">
    <property type="protein sequence ID" value="CAG9577563.1"/>
    <property type="molecule type" value="Genomic_DNA"/>
</dbReference>
<organism evidence="10 11">
    <name type="scientific">Danaus chrysippus</name>
    <name type="common">African queen</name>
    <dbReference type="NCBI Taxonomy" id="151541"/>
    <lineage>
        <taxon>Eukaryota</taxon>
        <taxon>Metazoa</taxon>
        <taxon>Ecdysozoa</taxon>
        <taxon>Arthropoda</taxon>
        <taxon>Hexapoda</taxon>
        <taxon>Insecta</taxon>
        <taxon>Pterygota</taxon>
        <taxon>Neoptera</taxon>
        <taxon>Endopterygota</taxon>
        <taxon>Lepidoptera</taxon>
        <taxon>Glossata</taxon>
        <taxon>Ditrysia</taxon>
        <taxon>Papilionoidea</taxon>
        <taxon>Nymphalidae</taxon>
        <taxon>Danainae</taxon>
        <taxon>Danaini</taxon>
        <taxon>Danaina</taxon>
        <taxon>Danaus</taxon>
        <taxon>Anosia</taxon>
    </lineage>
</organism>
<keyword evidence="7" id="KW-0539">Nucleus</keyword>
<evidence type="ECO:0000256" key="5">
    <source>
        <dbReference type="ARBA" id="ARBA00022833"/>
    </source>
</evidence>
<proteinExistence type="predicted"/>